<dbReference type="EMBL" id="GGEC01069240">
    <property type="protein sequence ID" value="MBX49724.1"/>
    <property type="molecule type" value="Transcribed_RNA"/>
</dbReference>
<keyword evidence="1" id="KW-0472">Membrane</keyword>
<proteinExistence type="predicted"/>
<feature type="transmembrane region" description="Helical" evidence="1">
    <location>
        <begin position="21"/>
        <end position="44"/>
    </location>
</feature>
<accession>A0A2P2P4P1</accession>
<reference evidence="2" key="1">
    <citation type="submission" date="2018-02" db="EMBL/GenBank/DDBJ databases">
        <title>Rhizophora mucronata_Transcriptome.</title>
        <authorList>
            <person name="Meera S.P."/>
            <person name="Sreeshan A."/>
            <person name="Augustine A."/>
        </authorList>
    </citation>
    <scope>NUCLEOTIDE SEQUENCE</scope>
    <source>
        <tissue evidence="2">Leaf</tissue>
    </source>
</reference>
<evidence type="ECO:0000256" key="1">
    <source>
        <dbReference type="SAM" id="Phobius"/>
    </source>
</evidence>
<keyword evidence="1" id="KW-1133">Transmembrane helix</keyword>
<sequence>MRSHSESKRVATSFQSHSEPFLLSIASFLASIMSFSSICISKLYCISSSLPSVKGDFSSICDNDFDISFSTSSDNKEGKCQGINFGNNWCPASGSNIVGLDNLHSPPFISCLPRHQN</sequence>
<name>A0A2P2P4P1_RHIMU</name>
<keyword evidence="1" id="KW-0812">Transmembrane</keyword>
<dbReference type="AlphaFoldDB" id="A0A2P2P4P1"/>
<protein>
    <submittedName>
        <fullName evidence="2">Uncharacterized protein</fullName>
    </submittedName>
</protein>
<organism evidence="2">
    <name type="scientific">Rhizophora mucronata</name>
    <name type="common">Asiatic mangrove</name>
    <dbReference type="NCBI Taxonomy" id="61149"/>
    <lineage>
        <taxon>Eukaryota</taxon>
        <taxon>Viridiplantae</taxon>
        <taxon>Streptophyta</taxon>
        <taxon>Embryophyta</taxon>
        <taxon>Tracheophyta</taxon>
        <taxon>Spermatophyta</taxon>
        <taxon>Magnoliopsida</taxon>
        <taxon>eudicotyledons</taxon>
        <taxon>Gunneridae</taxon>
        <taxon>Pentapetalae</taxon>
        <taxon>rosids</taxon>
        <taxon>fabids</taxon>
        <taxon>Malpighiales</taxon>
        <taxon>Rhizophoraceae</taxon>
        <taxon>Rhizophora</taxon>
    </lineage>
</organism>
<evidence type="ECO:0000313" key="2">
    <source>
        <dbReference type="EMBL" id="MBX49724.1"/>
    </source>
</evidence>